<dbReference type="InterPro" id="IPR011032">
    <property type="entry name" value="GroES-like_sf"/>
</dbReference>
<dbReference type="InterPro" id="IPR036291">
    <property type="entry name" value="NAD(P)-bd_dom_sf"/>
</dbReference>
<evidence type="ECO:0000259" key="1">
    <source>
        <dbReference type="SMART" id="SM00829"/>
    </source>
</evidence>
<dbReference type="InterPro" id="IPR020843">
    <property type="entry name" value="ER"/>
</dbReference>
<dbReference type="CDD" id="cd08249">
    <property type="entry name" value="enoyl_reductase_like"/>
    <property type="match status" value="1"/>
</dbReference>
<dbReference type="Gene3D" id="3.90.180.10">
    <property type="entry name" value="Medium-chain alcohol dehydrogenases, catalytic domain"/>
    <property type="match status" value="1"/>
</dbReference>
<dbReference type="SUPFAM" id="SSF50129">
    <property type="entry name" value="GroES-like"/>
    <property type="match status" value="1"/>
</dbReference>
<dbReference type="SMART" id="SM00829">
    <property type="entry name" value="PKS_ER"/>
    <property type="match status" value="1"/>
</dbReference>
<organism evidence="2 3">
    <name type="scientific">Microbacterium testaceum</name>
    <name type="common">Aureobacterium testaceum</name>
    <name type="synonym">Brevibacterium testaceum</name>
    <dbReference type="NCBI Taxonomy" id="2033"/>
    <lineage>
        <taxon>Bacteria</taxon>
        <taxon>Bacillati</taxon>
        <taxon>Actinomycetota</taxon>
        <taxon>Actinomycetes</taxon>
        <taxon>Micrococcales</taxon>
        <taxon>Microbacteriaceae</taxon>
        <taxon>Microbacterium</taxon>
    </lineage>
</organism>
<accession>A0A147EYN9</accession>
<dbReference type="Proteomes" id="UP000075025">
    <property type="component" value="Unassembled WGS sequence"/>
</dbReference>
<dbReference type="InterPro" id="IPR013154">
    <property type="entry name" value="ADH-like_N"/>
</dbReference>
<dbReference type="PANTHER" id="PTHR45348:SF2">
    <property type="entry name" value="ZINC-TYPE ALCOHOL DEHYDROGENASE-LIKE PROTEIN C2E1P3.01"/>
    <property type="match status" value="1"/>
</dbReference>
<dbReference type="Pfam" id="PF08240">
    <property type="entry name" value="ADH_N"/>
    <property type="match status" value="1"/>
</dbReference>
<dbReference type="RefSeq" id="WP_058623228.1">
    <property type="nucleotide sequence ID" value="NZ_LDRT01000034.1"/>
</dbReference>
<dbReference type="EMBL" id="LDRT01000034">
    <property type="protein sequence ID" value="KTR95335.1"/>
    <property type="molecule type" value="Genomic_DNA"/>
</dbReference>
<evidence type="ECO:0000313" key="3">
    <source>
        <dbReference type="Proteomes" id="UP000075025"/>
    </source>
</evidence>
<dbReference type="GO" id="GO:0016651">
    <property type="term" value="F:oxidoreductase activity, acting on NAD(P)H"/>
    <property type="evidence" value="ECO:0007669"/>
    <property type="project" value="InterPro"/>
</dbReference>
<feature type="domain" description="Enoyl reductase (ER)" evidence="1">
    <location>
        <begin position="11"/>
        <end position="370"/>
    </location>
</feature>
<dbReference type="SUPFAM" id="SSF51735">
    <property type="entry name" value="NAD(P)-binding Rossmann-fold domains"/>
    <property type="match status" value="1"/>
</dbReference>
<dbReference type="InterPro" id="IPR047122">
    <property type="entry name" value="Trans-enoyl_RdTase-like"/>
</dbReference>
<sequence>MSSHAAAIMPAPRARLTATTLPTPTPGPDELLVRVRAVAVNPVDWVIQGTSRVTYRWLRTPAVLGSDVAGEVLATGENVTRFRVGQRVFGLATGTDRGRDPLREGAFQDATVLSERLTTATPASLTDEEAAVLPLGLSTAACALFQPAHLGLSLPSADTGDRGAGVVVVWGGSTSVGMNAVQLARAAGYDVVSTASPRNADLVRSLGADAVADHDSPTAVDDLVAAIGSRPVIGAVALGAGSANACIAVLARTGGTRLALASTPYSLAGLVGRRRLFPAMIPVFSRIGLATARSMLRARRRGIRAAFVWGSSLRDDALGPRLWGEVVPQLLADERLRALPEPMVVGTGLAAIQNALDRQRAGVSARKVVVRL</sequence>
<dbReference type="PANTHER" id="PTHR45348">
    <property type="entry name" value="HYPOTHETICAL OXIDOREDUCTASE (EUROFUNG)"/>
    <property type="match status" value="1"/>
</dbReference>
<dbReference type="AlphaFoldDB" id="A0A147EYN9"/>
<gene>
    <name evidence="2" type="ORF">NS220_06285</name>
</gene>
<proteinExistence type="predicted"/>
<reference evidence="2 3" key="1">
    <citation type="journal article" date="2016" name="Front. Microbiol.">
        <title>Genomic Resource of Rice Seed Associated Bacteria.</title>
        <authorList>
            <person name="Midha S."/>
            <person name="Bansal K."/>
            <person name="Sharma S."/>
            <person name="Kumar N."/>
            <person name="Patil P.P."/>
            <person name="Chaudhry V."/>
            <person name="Patil P.B."/>
        </authorList>
    </citation>
    <scope>NUCLEOTIDE SEQUENCE [LARGE SCALE GENOMIC DNA]</scope>
    <source>
        <strain evidence="2 3">NS220</strain>
    </source>
</reference>
<dbReference type="PATRIC" id="fig|2033.6.peg.2232"/>
<evidence type="ECO:0000313" key="2">
    <source>
        <dbReference type="EMBL" id="KTR95335.1"/>
    </source>
</evidence>
<protein>
    <recommendedName>
        <fullName evidence="1">Enoyl reductase (ER) domain-containing protein</fullName>
    </recommendedName>
</protein>
<name>A0A147EYN9_MICTE</name>
<comment type="caution">
    <text evidence="2">The sequence shown here is derived from an EMBL/GenBank/DDBJ whole genome shotgun (WGS) entry which is preliminary data.</text>
</comment>
<dbReference type="OrthoDB" id="9801186at2"/>
<dbReference type="Gene3D" id="3.40.50.720">
    <property type="entry name" value="NAD(P)-binding Rossmann-like Domain"/>
    <property type="match status" value="1"/>
</dbReference>